<evidence type="ECO:0000256" key="11">
    <source>
        <dbReference type="ARBA" id="ARBA00022729"/>
    </source>
</evidence>
<dbReference type="OrthoDB" id="1896041at2759"/>
<evidence type="ECO:0000256" key="4">
    <source>
        <dbReference type="ARBA" id="ARBA00022473"/>
    </source>
</evidence>
<accession>A0A7I8KFQ3</accession>
<evidence type="ECO:0000256" key="22">
    <source>
        <dbReference type="PROSITE-ProRule" id="PRU10141"/>
    </source>
</evidence>
<dbReference type="PROSITE" id="PS00108">
    <property type="entry name" value="PROTEIN_KINASE_ST"/>
    <property type="match status" value="1"/>
</dbReference>
<keyword evidence="27" id="KW-1185">Reference proteome</keyword>
<feature type="chain" id="PRO_5029713365" description="non-specific serine/threonine protein kinase" evidence="24">
    <location>
        <begin position="21"/>
        <end position="1033"/>
    </location>
</feature>
<evidence type="ECO:0000256" key="9">
    <source>
        <dbReference type="ARBA" id="ARBA00022679"/>
    </source>
</evidence>
<dbReference type="SUPFAM" id="SSF56112">
    <property type="entry name" value="Protein kinase-like (PK-like)"/>
    <property type="match status" value="1"/>
</dbReference>
<evidence type="ECO:0000259" key="25">
    <source>
        <dbReference type="PROSITE" id="PS50011"/>
    </source>
</evidence>
<evidence type="ECO:0000256" key="20">
    <source>
        <dbReference type="ARBA" id="ARBA00047899"/>
    </source>
</evidence>
<dbReference type="FunFam" id="3.80.10.10:FF:000679">
    <property type="entry name" value="LRR receptor-like serine/threonine-protein kinase RPK2"/>
    <property type="match status" value="1"/>
</dbReference>
<evidence type="ECO:0000256" key="14">
    <source>
        <dbReference type="ARBA" id="ARBA00022777"/>
    </source>
</evidence>
<evidence type="ECO:0000256" key="2">
    <source>
        <dbReference type="ARBA" id="ARBA00008684"/>
    </source>
</evidence>
<keyword evidence="10 23" id="KW-0812">Transmembrane</keyword>
<keyword evidence="14" id="KW-0418">Kinase</keyword>
<comment type="subcellular location">
    <subcellularLocation>
        <location evidence="1">Cell membrane</location>
        <topology evidence="1">Single-pass type I membrane protein</topology>
    </subcellularLocation>
</comment>
<evidence type="ECO:0000256" key="12">
    <source>
        <dbReference type="ARBA" id="ARBA00022737"/>
    </source>
</evidence>
<keyword evidence="13 22" id="KW-0547">Nucleotide-binding</keyword>
<evidence type="ECO:0000256" key="19">
    <source>
        <dbReference type="ARBA" id="ARBA00023180"/>
    </source>
</evidence>
<comment type="similarity">
    <text evidence="2">Belongs to the protein kinase superfamily. Ser/Thr protein kinase family.</text>
</comment>
<evidence type="ECO:0000256" key="13">
    <source>
        <dbReference type="ARBA" id="ARBA00022741"/>
    </source>
</evidence>
<dbReference type="GO" id="GO:0009942">
    <property type="term" value="P:longitudinal axis specification"/>
    <property type="evidence" value="ECO:0007669"/>
    <property type="project" value="UniProtKB-ARBA"/>
</dbReference>
<evidence type="ECO:0000256" key="7">
    <source>
        <dbReference type="ARBA" id="ARBA00022553"/>
    </source>
</evidence>
<dbReference type="AlphaFoldDB" id="A0A7I8KFQ3"/>
<dbReference type="FunFam" id="1.10.510.10:FF:000192">
    <property type="entry name" value="LRR receptor-like serine/threonine-protein kinase RPK2"/>
    <property type="match status" value="1"/>
</dbReference>
<dbReference type="Pfam" id="PF08263">
    <property type="entry name" value="LRRNT_2"/>
    <property type="match status" value="1"/>
</dbReference>
<dbReference type="PROSITE" id="PS50011">
    <property type="entry name" value="PROTEIN_KINASE_DOM"/>
    <property type="match status" value="1"/>
</dbReference>
<dbReference type="Gene3D" id="3.80.10.10">
    <property type="entry name" value="Ribonuclease Inhibitor"/>
    <property type="match status" value="4"/>
</dbReference>
<dbReference type="FunFam" id="3.30.200.20:FF:000260">
    <property type="entry name" value="LRR receptor-like serine/threonine-protein kinase RPK2"/>
    <property type="match status" value="1"/>
</dbReference>
<feature type="signal peptide" evidence="24">
    <location>
        <begin position="1"/>
        <end position="20"/>
    </location>
</feature>
<dbReference type="GO" id="GO:0004674">
    <property type="term" value="F:protein serine/threonine kinase activity"/>
    <property type="evidence" value="ECO:0007669"/>
    <property type="project" value="UniProtKB-KW"/>
</dbReference>
<feature type="transmembrane region" description="Helical" evidence="23">
    <location>
        <begin position="694"/>
        <end position="718"/>
    </location>
</feature>
<keyword evidence="16 23" id="KW-1133">Transmembrane helix</keyword>
<dbReference type="PROSITE" id="PS51450">
    <property type="entry name" value="LRR"/>
    <property type="match status" value="1"/>
</dbReference>
<dbReference type="GO" id="GO:0048508">
    <property type="term" value="P:embryonic meristem development"/>
    <property type="evidence" value="ECO:0007669"/>
    <property type="project" value="UniProtKB-ARBA"/>
</dbReference>
<keyword evidence="11 24" id="KW-0732">Signal</keyword>
<dbReference type="InterPro" id="IPR032675">
    <property type="entry name" value="LRR_dom_sf"/>
</dbReference>
<dbReference type="Pfam" id="PF00069">
    <property type="entry name" value="Pkinase"/>
    <property type="match status" value="1"/>
</dbReference>
<evidence type="ECO:0000256" key="18">
    <source>
        <dbReference type="ARBA" id="ARBA00023170"/>
    </source>
</evidence>
<dbReference type="GO" id="GO:0009945">
    <property type="term" value="P:radial axis specification"/>
    <property type="evidence" value="ECO:0007669"/>
    <property type="project" value="UniProtKB-ARBA"/>
</dbReference>
<keyword evidence="12" id="KW-0677">Repeat</keyword>
<name>A0A7I8KFQ3_SPIIN</name>
<dbReference type="GO" id="GO:0005886">
    <property type="term" value="C:plasma membrane"/>
    <property type="evidence" value="ECO:0007669"/>
    <property type="project" value="UniProtKB-SubCell"/>
</dbReference>
<dbReference type="PANTHER" id="PTHR48056:SF63">
    <property type="entry name" value="PROTEIN KINASE DOMAIN-CONTAINING PROTEIN"/>
    <property type="match status" value="1"/>
</dbReference>
<dbReference type="SUPFAM" id="SSF52058">
    <property type="entry name" value="L domain-like"/>
    <property type="match status" value="1"/>
</dbReference>
<dbReference type="Pfam" id="PF13855">
    <property type="entry name" value="LRR_8"/>
    <property type="match status" value="2"/>
</dbReference>
<keyword evidence="8" id="KW-0433">Leucine-rich repeat</keyword>
<evidence type="ECO:0000256" key="3">
    <source>
        <dbReference type="ARBA" id="ARBA00012513"/>
    </source>
</evidence>
<evidence type="ECO:0000256" key="1">
    <source>
        <dbReference type="ARBA" id="ARBA00004251"/>
    </source>
</evidence>
<dbReference type="FunFam" id="3.80.10.10:FF:000275">
    <property type="entry name" value="Leucine-rich repeat receptor-like protein kinase"/>
    <property type="match status" value="1"/>
</dbReference>
<dbReference type="InterPro" id="IPR003591">
    <property type="entry name" value="Leu-rich_rpt_typical-subtyp"/>
</dbReference>
<keyword evidence="17 23" id="KW-0472">Membrane</keyword>
<evidence type="ECO:0000256" key="23">
    <source>
        <dbReference type="SAM" id="Phobius"/>
    </source>
</evidence>
<dbReference type="FunFam" id="3.80.10.10:FF:000095">
    <property type="entry name" value="LRR receptor-like serine/threonine-protein kinase GSO1"/>
    <property type="match status" value="1"/>
</dbReference>
<gene>
    <name evidence="26" type="ORF">SI8410_05007045</name>
</gene>
<dbReference type="Gene3D" id="3.30.200.20">
    <property type="entry name" value="Phosphorylase Kinase, domain 1"/>
    <property type="match status" value="1"/>
</dbReference>
<evidence type="ECO:0000256" key="10">
    <source>
        <dbReference type="ARBA" id="ARBA00022692"/>
    </source>
</evidence>
<dbReference type="InterPro" id="IPR013210">
    <property type="entry name" value="LRR_N_plant-typ"/>
</dbReference>
<keyword evidence="4" id="KW-0217">Developmental protein</keyword>
<evidence type="ECO:0000256" key="21">
    <source>
        <dbReference type="ARBA" id="ARBA00048679"/>
    </source>
</evidence>
<keyword evidence="7" id="KW-0597">Phosphoprotein</keyword>
<keyword evidence="5" id="KW-1003">Cell membrane</keyword>
<feature type="domain" description="Protein kinase" evidence="25">
    <location>
        <begin position="756"/>
        <end position="1033"/>
    </location>
</feature>
<dbReference type="Gene3D" id="1.10.510.10">
    <property type="entry name" value="Transferase(Phosphotransferase) domain 1"/>
    <property type="match status" value="1"/>
</dbReference>
<keyword evidence="15 22" id="KW-0067">ATP-binding</keyword>
<dbReference type="InterPro" id="IPR001611">
    <property type="entry name" value="Leu-rich_rpt"/>
</dbReference>
<dbReference type="InterPro" id="IPR000719">
    <property type="entry name" value="Prot_kinase_dom"/>
</dbReference>
<evidence type="ECO:0000256" key="24">
    <source>
        <dbReference type="SAM" id="SignalP"/>
    </source>
</evidence>
<keyword evidence="18" id="KW-0675">Receptor</keyword>
<evidence type="ECO:0000313" key="27">
    <source>
        <dbReference type="Proteomes" id="UP000663760"/>
    </source>
</evidence>
<dbReference type="InterPro" id="IPR017441">
    <property type="entry name" value="Protein_kinase_ATP_BS"/>
</dbReference>
<dbReference type="Proteomes" id="UP000663760">
    <property type="component" value="Chromosome 5"/>
</dbReference>
<keyword evidence="9" id="KW-0808">Transferase</keyword>
<dbReference type="GO" id="GO:0009414">
    <property type="term" value="P:response to water deprivation"/>
    <property type="evidence" value="ECO:0007669"/>
    <property type="project" value="UniProtKB-ARBA"/>
</dbReference>
<reference evidence="26" key="1">
    <citation type="submission" date="2020-02" db="EMBL/GenBank/DDBJ databases">
        <authorList>
            <person name="Scholz U."/>
            <person name="Mascher M."/>
            <person name="Fiebig A."/>
        </authorList>
    </citation>
    <scope>NUCLEOTIDE SEQUENCE</scope>
</reference>
<dbReference type="InterPro" id="IPR050647">
    <property type="entry name" value="Plant_LRR-RLKs"/>
</dbReference>
<protein>
    <recommendedName>
        <fullName evidence="3">non-specific serine/threonine protein kinase</fullName>
        <ecNumber evidence="3">2.7.11.1</ecNumber>
    </recommendedName>
</protein>
<evidence type="ECO:0000313" key="26">
    <source>
        <dbReference type="EMBL" id="CAA7396382.1"/>
    </source>
</evidence>
<dbReference type="CDD" id="cd14066">
    <property type="entry name" value="STKc_IRAK"/>
    <property type="match status" value="1"/>
</dbReference>
<dbReference type="Pfam" id="PF00560">
    <property type="entry name" value="LRR_1"/>
    <property type="match status" value="3"/>
</dbReference>
<comment type="catalytic activity">
    <reaction evidence="20">
        <text>L-threonyl-[protein] + ATP = O-phospho-L-threonyl-[protein] + ADP + H(+)</text>
        <dbReference type="Rhea" id="RHEA:46608"/>
        <dbReference type="Rhea" id="RHEA-COMP:11060"/>
        <dbReference type="Rhea" id="RHEA-COMP:11605"/>
        <dbReference type="ChEBI" id="CHEBI:15378"/>
        <dbReference type="ChEBI" id="CHEBI:30013"/>
        <dbReference type="ChEBI" id="CHEBI:30616"/>
        <dbReference type="ChEBI" id="CHEBI:61977"/>
        <dbReference type="ChEBI" id="CHEBI:456216"/>
        <dbReference type="EC" id="2.7.11.1"/>
    </reaction>
</comment>
<organism evidence="26 27">
    <name type="scientific">Spirodela intermedia</name>
    <name type="common">Intermediate duckweed</name>
    <dbReference type="NCBI Taxonomy" id="51605"/>
    <lineage>
        <taxon>Eukaryota</taxon>
        <taxon>Viridiplantae</taxon>
        <taxon>Streptophyta</taxon>
        <taxon>Embryophyta</taxon>
        <taxon>Tracheophyta</taxon>
        <taxon>Spermatophyta</taxon>
        <taxon>Magnoliopsida</taxon>
        <taxon>Liliopsida</taxon>
        <taxon>Araceae</taxon>
        <taxon>Lemnoideae</taxon>
        <taxon>Spirodela</taxon>
    </lineage>
</organism>
<proteinExistence type="inferred from homology"/>
<dbReference type="EC" id="2.7.11.1" evidence="3"/>
<evidence type="ECO:0000256" key="8">
    <source>
        <dbReference type="ARBA" id="ARBA00022614"/>
    </source>
</evidence>
<dbReference type="SMART" id="SM00220">
    <property type="entry name" value="S_TKc"/>
    <property type="match status" value="1"/>
</dbReference>
<evidence type="ECO:0000256" key="17">
    <source>
        <dbReference type="ARBA" id="ARBA00023136"/>
    </source>
</evidence>
<keyword evidence="19" id="KW-0325">Glycoprotein</keyword>
<feature type="binding site" evidence="22">
    <location>
        <position position="790"/>
    </location>
    <ligand>
        <name>ATP</name>
        <dbReference type="ChEBI" id="CHEBI:30616"/>
    </ligand>
</feature>
<dbReference type="PANTHER" id="PTHR48056">
    <property type="entry name" value="LRR RECEPTOR-LIKE SERINE/THREONINE-PROTEIN KINASE-RELATED"/>
    <property type="match status" value="1"/>
</dbReference>
<dbReference type="SMART" id="SM00369">
    <property type="entry name" value="LRR_TYP"/>
    <property type="match status" value="7"/>
</dbReference>
<dbReference type="GO" id="GO:0005524">
    <property type="term" value="F:ATP binding"/>
    <property type="evidence" value="ECO:0007669"/>
    <property type="project" value="UniProtKB-UniRule"/>
</dbReference>
<evidence type="ECO:0000256" key="15">
    <source>
        <dbReference type="ARBA" id="ARBA00022840"/>
    </source>
</evidence>
<evidence type="ECO:0000256" key="5">
    <source>
        <dbReference type="ARBA" id="ARBA00022475"/>
    </source>
</evidence>
<dbReference type="GO" id="GO:0009409">
    <property type="term" value="P:response to cold"/>
    <property type="evidence" value="ECO:0007669"/>
    <property type="project" value="UniProtKB-ARBA"/>
</dbReference>
<dbReference type="SUPFAM" id="SSF52047">
    <property type="entry name" value="RNI-like"/>
    <property type="match status" value="1"/>
</dbReference>
<keyword evidence="6" id="KW-0723">Serine/threonine-protein kinase</keyword>
<evidence type="ECO:0000256" key="6">
    <source>
        <dbReference type="ARBA" id="ARBA00022527"/>
    </source>
</evidence>
<comment type="catalytic activity">
    <reaction evidence="21">
        <text>L-seryl-[protein] + ATP = O-phospho-L-seryl-[protein] + ADP + H(+)</text>
        <dbReference type="Rhea" id="RHEA:17989"/>
        <dbReference type="Rhea" id="RHEA-COMP:9863"/>
        <dbReference type="Rhea" id="RHEA-COMP:11604"/>
        <dbReference type="ChEBI" id="CHEBI:15378"/>
        <dbReference type="ChEBI" id="CHEBI:29999"/>
        <dbReference type="ChEBI" id="CHEBI:30616"/>
        <dbReference type="ChEBI" id="CHEBI:83421"/>
        <dbReference type="ChEBI" id="CHEBI:456216"/>
        <dbReference type="EC" id="2.7.11.1"/>
    </reaction>
</comment>
<dbReference type="InterPro" id="IPR011009">
    <property type="entry name" value="Kinase-like_dom_sf"/>
</dbReference>
<dbReference type="InterPro" id="IPR008271">
    <property type="entry name" value="Ser/Thr_kinase_AS"/>
</dbReference>
<dbReference type="EMBL" id="LR746268">
    <property type="protein sequence ID" value="CAA7396382.1"/>
    <property type="molecule type" value="Genomic_DNA"/>
</dbReference>
<dbReference type="PROSITE" id="PS00107">
    <property type="entry name" value="PROTEIN_KINASE_ATP"/>
    <property type="match status" value="1"/>
</dbReference>
<sequence>MSVLIVLFLCLVSSLRTAGASDPVAGDREALLGLKRSLEYDPLHLLSGWNLASGSHCEWYGITCDLISGRVTALNLTGALVGRLTVSIGNLTELRVLSLCGNEFYGDLPAEALARLRLMEVLELQQNNFSGVIPAQMGVLASLRILNVSYNSFSGTVPDNLIGRSTLEAVDLSHNHLAGKIPISPVDACSSLSVLKLSNNFFVGEIPREISNCRNLRSLLLDGNILEGRIPAEIGRLRQLRFLDVSRNSLTDTIPPELGNCTKLSVLILTNPDDSTAPVSEFNAFVGSIPSEVLLLPSLAFLWAPRANVGGHLPKSWNNSCGLRTLNLGRNYLAGAIPEQLGMCRNLSFLDLSSNGFEGSFPVQIQDNFLAYLNISHNSLDGLLPGNRNPSRSMSRNYKDEDAGLSFEENLENLYARRFIRSALVRNPFGPISDHDPVVHDYSFNRFSGALPSFLSLSGRRLSFSLFLNNNNLSGSLSSALFAQCEDLQSFRVNLSRNLLSGFIPPSALSTCLQLTRLEAAYNQLTGPIPTIVGNLLILSHLDLRGNRLNGAVPQELGKLKNMEKLTLSENSFTGEIPWQLGQIVSLIILDLSNNKLTGTIPSSLGDLPNLQVLLLHHNSLSGIIPSSFSNLSRLITLDVSFNNLSGHIPHLRFISCDSYKENMFLQPCPDPDATSSSGHAQERTEQNHIFQPYIIVIVASTSFFVSILIVLILFLTFSRRKTDQLAQSGEKVLVSFADAPAELNYEGVVEATGNFSIKNLIGMGGFGSTYKAELVPGFLVAVKRLYIGKLQGLQQFDAEIRTLGRIRHKNLVTLMGYHMGEADTFLVYNYLSGGNLEAFIHDRSGKNACWRVVHKIALDVAQALAYLHYSCIPRIVHRDIKPSNILLDERLNAYLSDFGLAKLLEASETHATTNVAGTFGYVAPEYAITCRVSDKADVYSFGVVLLELLSGKRSLDPSFSEYGNAFNIVDWGNMLIREGRHSEFFSPLLWEAGPKDNLVAMLRLACLCTVESLPIRPSMKQVVEKIKKLKNY</sequence>
<evidence type="ECO:0000256" key="16">
    <source>
        <dbReference type="ARBA" id="ARBA00022989"/>
    </source>
</evidence>